<organism evidence="1">
    <name type="scientific">Anguilla anguilla</name>
    <name type="common">European freshwater eel</name>
    <name type="synonym">Muraena anguilla</name>
    <dbReference type="NCBI Taxonomy" id="7936"/>
    <lineage>
        <taxon>Eukaryota</taxon>
        <taxon>Metazoa</taxon>
        <taxon>Chordata</taxon>
        <taxon>Craniata</taxon>
        <taxon>Vertebrata</taxon>
        <taxon>Euteleostomi</taxon>
        <taxon>Actinopterygii</taxon>
        <taxon>Neopterygii</taxon>
        <taxon>Teleostei</taxon>
        <taxon>Anguilliformes</taxon>
        <taxon>Anguillidae</taxon>
        <taxon>Anguilla</taxon>
    </lineage>
</organism>
<proteinExistence type="predicted"/>
<sequence>MINRGCLSH</sequence>
<dbReference type="EMBL" id="GBXM01100557">
    <property type="protein sequence ID" value="JAH08020.1"/>
    <property type="molecule type" value="Transcribed_RNA"/>
</dbReference>
<evidence type="ECO:0000313" key="1">
    <source>
        <dbReference type="EMBL" id="JAH08020.1"/>
    </source>
</evidence>
<name>A0A0E9PVA3_ANGAN</name>
<reference evidence="1" key="2">
    <citation type="journal article" date="2015" name="Fish Shellfish Immunol.">
        <title>Early steps in the European eel (Anguilla anguilla)-Vibrio vulnificus interaction in the gills: Role of the RtxA13 toxin.</title>
        <authorList>
            <person name="Callol A."/>
            <person name="Pajuelo D."/>
            <person name="Ebbesson L."/>
            <person name="Teles M."/>
            <person name="MacKenzie S."/>
            <person name="Amaro C."/>
        </authorList>
    </citation>
    <scope>NUCLEOTIDE SEQUENCE</scope>
</reference>
<accession>A0A0E9PVA3</accession>
<protein>
    <submittedName>
        <fullName evidence="1">Uncharacterized protein</fullName>
    </submittedName>
</protein>
<reference evidence="1" key="1">
    <citation type="submission" date="2014-11" db="EMBL/GenBank/DDBJ databases">
        <authorList>
            <person name="Amaro Gonzalez C."/>
        </authorList>
    </citation>
    <scope>NUCLEOTIDE SEQUENCE</scope>
</reference>